<dbReference type="EMBL" id="JAGGLJ010000028">
    <property type="protein sequence ID" value="MBP2026206.1"/>
    <property type="molecule type" value="Genomic_DNA"/>
</dbReference>
<dbReference type="Proteomes" id="UP001519306">
    <property type="component" value="Unassembled WGS sequence"/>
</dbReference>
<protein>
    <recommendedName>
        <fullName evidence="3">Transposase</fullName>
    </recommendedName>
</protein>
<comment type="caution">
    <text evidence="1">The sequence shown here is derived from an EMBL/GenBank/DDBJ whole genome shotgun (WGS) entry which is preliminary data.</text>
</comment>
<organism evidence="1 2">
    <name type="scientific">Peptoniphilus stercorisuis</name>
    <dbReference type="NCBI Taxonomy" id="1436965"/>
    <lineage>
        <taxon>Bacteria</taxon>
        <taxon>Bacillati</taxon>
        <taxon>Bacillota</taxon>
        <taxon>Tissierellia</taxon>
        <taxon>Tissierellales</taxon>
        <taxon>Peptoniphilaceae</taxon>
        <taxon>Peptoniphilus</taxon>
    </lineage>
</organism>
<accession>A0ABS4KGD6</accession>
<keyword evidence="2" id="KW-1185">Reference proteome</keyword>
<evidence type="ECO:0008006" key="3">
    <source>
        <dbReference type="Google" id="ProtNLM"/>
    </source>
</evidence>
<proteinExistence type="predicted"/>
<gene>
    <name evidence="1" type="ORF">J2Z71_001766</name>
</gene>
<name>A0ABS4KGD6_9FIRM</name>
<evidence type="ECO:0000313" key="2">
    <source>
        <dbReference type="Proteomes" id="UP001519306"/>
    </source>
</evidence>
<evidence type="ECO:0000313" key="1">
    <source>
        <dbReference type="EMBL" id="MBP2026206.1"/>
    </source>
</evidence>
<feature type="non-terminal residue" evidence="1">
    <location>
        <position position="29"/>
    </location>
</feature>
<sequence length="29" mass="3396">MGKHVKRTLEEKIKIVKEYKEGASLTYLC</sequence>
<reference evidence="1 2" key="1">
    <citation type="submission" date="2021-03" db="EMBL/GenBank/DDBJ databases">
        <title>Genomic Encyclopedia of Type Strains, Phase IV (KMG-IV): sequencing the most valuable type-strain genomes for metagenomic binning, comparative biology and taxonomic classification.</title>
        <authorList>
            <person name="Goeker M."/>
        </authorList>
    </citation>
    <scope>NUCLEOTIDE SEQUENCE [LARGE SCALE GENOMIC DNA]</scope>
    <source>
        <strain evidence="1 2">DSM 27563</strain>
    </source>
</reference>